<dbReference type="GO" id="GO:0008270">
    <property type="term" value="F:zinc ion binding"/>
    <property type="evidence" value="ECO:0007669"/>
    <property type="project" value="InterPro"/>
</dbReference>
<dbReference type="EMBL" id="CZCS02000184">
    <property type="protein sequence ID" value="VXD19209.1"/>
    <property type="molecule type" value="Genomic_DNA"/>
</dbReference>
<gene>
    <name evidence="2" type="ORF">PL9631_440025</name>
</gene>
<evidence type="ECO:0000313" key="2">
    <source>
        <dbReference type="EMBL" id="VXD19209.1"/>
    </source>
</evidence>
<dbReference type="InterPro" id="IPR002711">
    <property type="entry name" value="HNH"/>
</dbReference>
<dbReference type="CDD" id="cd00085">
    <property type="entry name" value="HNHc"/>
    <property type="match status" value="1"/>
</dbReference>
<dbReference type="Proteomes" id="UP000182190">
    <property type="component" value="Unassembled WGS sequence"/>
</dbReference>
<dbReference type="Pfam" id="PF01844">
    <property type="entry name" value="HNH"/>
    <property type="match status" value="1"/>
</dbReference>
<dbReference type="PANTHER" id="PTHR33877:SF1">
    <property type="entry name" value="TYPE IV METHYL-DIRECTED RESTRICTION ENZYME ECOKMCRA"/>
    <property type="match status" value="1"/>
</dbReference>
<accession>A0A7Z9E0B8</accession>
<keyword evidence="2" id="KW-0378">Hydrolase</keyword>
<dbReference type="AlphaFoldDB" id="A0A7Z9E0B8"/>
<dbReference type="RefSeq" id="WP_083618124.1">
    <property type="nucleotide sequence ID" value="NZ_LR735004.1"/>
</dbReference>
<organism evidence="2 3">
    <name type="scientific">Planktothrix paucivesiculata PCC 9631</name>
    <dbReference type="NCBI Taxonomy" id="671071"/>
    <lineage>
        <taxon>Bacteria</taxon>
        <taxon>Bacillati</taxon>
        <taxon>Cyanobacteriota</taxon>
        <taxon>Cyanophyceae</taxon>
        <taxon>Oscillatoriophycideae</taxon>
        <taxon>Oscillatoriales</taxon>
        <taxon>Microcoleaceae</taxon>
        <taxon>Planktothrix</taxon>
    </lineage>
</organism>
<dbReference type="GO" id="GO:0003676">
    <property type="term" value="F:nucleic acid binding"/>
    <property type="evidence" value="ECO:0007669"/>
    <property type="project" value="InterPro"/>
</dbReference>
<sequence>MERPYLTQEIRLLVAQRADHLCEYCLISEKDTILGCAIDHIISIKHGGSSEADNLAYCCVYCNRFKGSDIGSIIIENKEFVRFFHPRWDSWRTHFRLNNSLIEPITNIGKVTAKILGFNDQQRLLERQLLIQKKIYPSPSAMKRIKS</sequence>
<keyword evidence="2" id="KW-0540">Nuclease</keyword>
<keyword evidence="3" id="KW-1185">Reference proteome</keyword>
<reference evidence="2" key="1">
    <citation type="submission" date="2019-10" db="EMBL/GenBank/DDBJ databases">
        <authorList>
            <consortium name="Genoscope - CEA"/>
            <person name="William W."/>
        </authorList>
    </citation>
    <scope>NUCLEOTIDE SEQUENCE [LARGE SCALE GENOMIC DNA]</scope>
    <source>
        <strain evidence="2">BBR_PRJEB10994</strain>
    </source>
</reference>
<comment type="caution">
    <text evidence="2">The sequence shown here is derived from an EMBL/GenBank/DDBJ whole genome shotgun (WGS) entry which is preliminary data.</text>
</comment>
<dbReference type="OrthoDB" id="514018at2"/>
<protein>
    <submittedName>
        <fullName evidence="2">HNH endonuclease</fullName>
    </submittedName>
</protein>
<dbReference type="InterPro" id="IPR052892">
    <property type="entry name" value="NA-targeting_endonuclease"/>
</dbReference>
<dbReference type="SMART" id="SM00507">
    <property type="entry name" value="HNHc"/>
    <property type="match status" value="1"/>
</dbReference>
<dbReference type="Gene3D" id="1.10.30.50">
    <property type="match status" value="1"/>
</dbReference>
<dbReference type="PANTHER" id="PTHR33877">
    <property type="entry name" value="SLL1193 PROTEIN"/>
    <property type="match status" value="1"/>
</dbReference>
<evidence type="ECO:0000259" key="1">
    <source>
        <dbReference type="SMART" id="SM00507"/>
    </source>
</evidence>
<name>A0A7Z9E0B8_9CYAN</name>
<evidence type="ECO:0000313" key="3">
    <source>
        <dbReference type="Proteomes" id="UP000182190"/>
    </source>
</evidence>
<feature type="domain" description="HNH nuclease" evidence="1">
    <location>
        <begin position="9"/>
        <end position="64"/>
    </location>
</feature>
<proteinExistence type="predicted"/>
<dbReference type="InterPro" id="IPR003615">
    <property type="entry name" value="HNH_nuc"/>
</dbReference>
<keyword evidence="2" id="KW-0255">Endonuclease</keyword>
<dbReference type="GO" id="GO:0004519">
    <property type="term" value="F:endonuclease activity"/>
    <property type="evidence" value="ECO:0007669"/>
    <property type="project" value="UniProtKB-KW"/>
</dbReference>